<keyword evidence="6" id="KW-1185">Reference proteome</keyword>
<keyword evidence="2" id="KW-0119">Carbohydrate metabolism</keyword>
<keyword evidence="1" id="KW-0326">Glycosidase</keyword>
<keyword evidence="1" id="KW-0378">Hydrolase</keyword>
<evidence type="ECO:0000256" key="3">
    <source>
        <dbReference type="SAM" id="MobiDB-lite"/>
    </source>
</evidence>
<dbReference type="EMBL" id="LT629688">
    <property type="protein sequence ID" value="SDD14469.1"/>
    <property type="molecule type" value="Genomic_DNA"/>
</dbReference>
<dbReference type="PROSITE" id="PS50853">
    <property type="entry name" value="FN3"/>
    <property type="match status" value="1"/>
</dbReference>
<reference evidence="5 6" key="1">
    <citation type="submission" date="2016-10" db="EMBL/GenBank/DDBJ databases">
        <authorList>
            <person name="de Groot N.N."/>
        </authorList>
    </citation>
    <scope>NUCLEOTIDE SEQUENCE [LARGE SCALE GENOMIC DNA]</scope>
    <source>
        <strain evidence="5 6">MON 2.2</strain>
    </source>
</reference>
<dbReference type="InterPro" id="IPR013783">
    <property type="entry name" value="Ig-like_fold"/>
</dbReference>
<dbReference type="GO" id="GO:0000272">
    <property type="term" value="P:polysaccharide catabolic process"/>
    <property type="evidence" value="ECO:0007669"/>
    <property type="project" value="UniProtKB-KW"/>
</dbReference>
<keyword evidence="2" id="KW-0624">Polysaccharide degradation</keyword>
<dbReference type="AlphaFoldDB" id="A0A1G6SC79"/>
<dbReference type="SUPFAM" id="SSF48230">
    <property type="entry name" value="Chondroitin AC/alginate lyase"/>
    <property type="match status" value="1"/>
</dbReference>
<evidence type="ECO:0000313" key="6">
    <source>
        <dbReference type="Proteomes" id="UP000198546"/>
    </source>
</evidence>
<dbReference type="STRING" id="675864.SAMN04489747_0286"/>
<feature type="domain" description="Fibronectin type-III" evidence="4">
    <location>
        <begin position="205"/>
        <end position="300"/>
    </location>
</feature>
<dbReference type="GO" id="GO:0016798">
    <property type="term" value="F:hydrolase activity, acting on glycosyl bonds"/>
    <property type="evidence" value="ECO:0007669"/>
    <property type="project" value="UniProtKB-KW"/>
</dbReference>
<protein>
    <recommendedName>
        <fullName evidence="4">Fibronectin type-III domain-containing protein</fullName>
    </recommendedName>
</protein>
<organism evidence="5 6">
    <name type="scientific">Auraticoccus monumenti</name>
    <dbReference type="NCBI Taxonomy" id="675864"/>
    <lineage>
        <taxon>Bacteria</taxon>
        <taxon>Bacillati</taxon>
        <taxon>Actinomycetota</taxon>
        <taxon>Actinomycetes</taxon>
        <taxon>Propionibacteriales</taxon>
        <taxon>Propionibacteriaceae</taxon>
        <taxon>Auraticoccus</taxon>
    </lineage>
</organism>
<evidence type="ECO:0000313" key="5">
    <source>
        <dbReference type="EMBL" id="SDD14469.1"/>
    </source>
</evidence>
<dbReference type="InterPro" id="IPR003961">
    <property type="entry name" value="FN3_dom"/>
</dbReference>
<dbReference type="InterPro" id="IPR036116">
    <property type="entry name" value="FN3_sf"/>
</dbReference>
<feature type="region of interest" description="Disordered" evidence="3">
    <location>
        <begin position="965"/>
        <end position="990"/>
    </location>
</feature>
<dbReference type="Gene3D" id="2.60.40.10">
    <property type="entry name" value="Immunoglobulins"/>
    <property type="match status" value="3"/>
</dbReference>
<dbReference type="Gene3D" id="2.60.120.260">
    <property type="entry name" value="Galactose-binding domain-like"/>
    <property type="match status" value="1"/>
</dbReference>
<evidence type="ECO:0000259" key="4">
    <source>
        <dbReference type="PROSITE" id="PS50853"/>
    </source>
</evidence>
<dbReference type="InterPro" id="IPR014756">
    <property type="entry name" value="Ig_E-set"/>
</dbReference>
<gene>
    <name evidence="5" type="ORF">SAMN04489747_0286</name>
</gene>
<dbReference type="SUPFAM" id="SSF49265">
    <property type="entry name" value="Fibronectin type III"/>
    <property type="match status" value="1"/>
</dbReference>
<evidence type="ECO:0000256" key="1">
    <source>
        <dbReference type="ARBA" id="ARBA00023295"/>
    </source>
</evidence>
<dbReference type="Gene3D" id="1.50.10.100">
    <property type="entry name" value="Chondroitin AC/alginate lyase"/>
    <property type="match status" value="1"/>
</dbReference>
<evidence type="ECO:0000256" key="2">
    <source>
        <dbReference type="ARBA" id="ARBA00023326"/>
    </source>
</evidence>
<sequence>MRGTRTLDRGDRGRRRRGHWAGVVVAALLLATPGLLQPLTATAAAPTLVNGDFSEVAANGVPTGWGAWRPAGTATVAVDPDGGPDGDPAVVLTSTSGSTARIALTQRIRVDAATPRRLTVRGQVRGDGLGGGFSMLRVQGYDASGRVVLPVARGPYLTGTFDWRPIEQTLELPADTAQLSVEPMLDRSGGSIAFAALEVTETDDRPRLQVGVTGAGVAELRWDLGAAATADVVGYAVHRVEGSRAPEPVPATLLRTAVAATTADDSVEPGTTYTYLVVALDASGAPLASTTPATVTAPATFDSQQQIATLTALATGDGARVAWSLPAGAGATGLELVHGDQRQPVSGAAGVVVVPAAAGDPLRLERDGQELARASVGRSEHPRAVVDGDALETLRASLDAGEPTVTAAWEAVLERLTGSGSAYPTNGSAGLYRARDAAFAYAVTGDPAWAQAAFGSAMDAEAFVVARDTNMGLELARANLLLAPVYDWSYPGLDEPQRAGLRGLMKRSADLLSTYHHDTLDITDKASNWVGVVRSTELALLLSARGDGDFGTYDERIGYLTDQVAQHLDHGYGESGHTQEGWDYLHYTGLYMLPSLYFARDAGIEVLDPHLARPQWWNLALHVASSRPDADVAQFGVSGPSGQVDGLFPLLFPLTPEGAVPGLKHLYDSVQGVGSEDRSFDGLHSMWTALYYPTTASPDPADVTAPAAGRALLDDDPGFYAFRNRLADADDTVVVTSNRNSQHKGWSAAETFSLSWMGHGTTWAGQGGKSATSPQVWSKPLVDGALEPYANQYETVRGEGRTLASRAFEGQGGGYLHLDGAANFGVDRAVREQVVDLAAGRTSEALVVVHDSFADDVEHRWDWQLRPEAGVAIDVADAPAAGEPTFTLTDEDGTVLSGFVLTPTDVEVADLDGTLRISAQGEAVDFRIVLATSTSGPLRTTPGPDGTLVVDGRVIDLERLDTGAPFPAEVPADGARTAPGRGVLSTDEGHDTGLRDGTFRLTADLWWGENASLVRLYENGEPLAVRRLTPATPAAQRVSVDVAGRPDGRYTYTGELVNSRGTTPLSPVTVEVTDAAPGRPVLSHDDHDGDGTFTLRADLWWGTNATSYRFLRDGQEVGSGELVARTPQAQRAVLAVEDLPVGSHTFVVELANAAGEVRSEPLVVRVRAGGR</sequence>
<accession>A0A1G6SC79</accession>
<dbReference type="SUPFAM" id="SSF81296">
    <property type="entry name" value="E set domains"/>
    <property type="match status" value="2"/>
</dbReference>
<dbReference type="InterPro" id="IPR008929">
    <property type="entry name" value="Chondroitin_lyas"/>
</dbReference>
<name>A0A1G6SC79_9ACTN</name>
<dbReference type="Proteomes" id="UP000198546">
    <property type="component" value="Chromosome i"/>
</dbReference>
<proteinExistence type="predicted"/>